<accession>A0AAX0B9U1</accession>
<dbReference type="Gene3D" id="3.40.50.300">
    <property type="entry name" value="P-loop containing nucleotide triphosphate hydrolases"/>
    <property type="match status" value="1"/>
</dbReference>
<gene>
    <name evidence="2" type="ORF">B0H41_005672</name>
</gene>
<evidence type="ECO:0000313" key="3">
    <source>
        <dbReference type="Proteomes" id="UP001193748"/>
    </source>
</evidence>
<dbReference type="InterPro" id="IPR052539">
    <property type="entry name" value="MGD_biosynthesis_adapter"/>
</dbReference>
<evidence type="ECO:0000259" key="1">
    <source>
        <dbReference type="Pfam" id="PF03205"/>
    </source>
</evidence>
<dbReference type="InterPro" id="IPR027417">
    <property type="entry name" value="P-loop_NTPase"/>
</dbReference>
<dbReference type="Pfam" id="PF03205">
    <property type="entry name" value="MobB"/>
    <property type="match status" value="1"/>
</dbReference>
<dbReference type="EMBL" id="JABSWW010000001">
    <property type="protein sequence ID" value="NRT91993.1"/>
    <property type="molecule type" value="Genomic_DNA"/>
</dbReference>
<dbReference type="NCBIfam" id="TIGR00176">
    <property type="entry name" value="mobB"/>
    <property type="match status" value="1"/>
</dbReference>
<name>A0AAX0B9U1_CLOBE</name>
<dbReference type="CDD" id="cd03116">
    <property type="entry name" value="MobB"/>
    <property type="match status" value="1"/>
</dbReference>
<dbReference type="Proteomes" id="UP001193748">
    <property type="component" value="Unassembled WGS sequence"/>
</dbReference>
<reference evidence="2" key="1">
    <citation type="submission" date="2020-05" db="EMBL/GenBank/DDBJ databases">
        <authorList>
            <person name="Brown S."/>
            <person name="Huntemann M."/>
            <person name="Clum A."/>
            <person name="Spunde A."/>
            <person name="Palaniappan K."/>
            <person name="Ritter S."/>
            <person name="Mikhailova N."/>
            <person name="Chen I.-M."/>
            <person name="Stamatis D."/>
            <person name="Reddy T."/>
            <person name="O'Malley R."/>
            <person name="Daum C."/>
            <person name="Shapiro N."/>
            <person name="Ivanova N."/>
            <person name="Kyrpides N."/>
            <person name="Woyke T."/>
        </authorList>
    </citation>
    <scope>NUCLEOTIDE SEQUENCE</scope>
    <source>
        <strain evidence="2">DJ080</strain>
    </source>
</reference>
<dbReference type="RefSeq" id="WP_173712205.1">
    <property type="nucleotide sequence ID" value="NZ_JABSWW010000001.1"/>
</dbReference>
<reference evidence="2" key="2">
    <citation type="journal article" date="2022" name="Nat. Biotechnol.">
        <title>Carbon-negative production of acetone and isopropanol by gas fermentation at industrial pilot scale.</title>
        <authorList>
            <person name="Liew F.E."/>
            <person name="Nogle R."/>
            <person name="Abdalla T."/>
            <person name="Rasor B.J."/>
            <person name="Canter C."/>
            <person name="Jensen R.O."/>
            <person name="Wang L."/>
            <person name="Strutz J."/>
            <person name="Chirania P."/>
            <person name="De Tissera S."/>
            <person name="Mueller A.P."/>
            <person name="Ruan Z."/>
            <person name="Gao A."/>
            <person name="Tran L."/>
            <person name="Engle N.L."/>
            <person name="Bromley J.C."/>
            <person name="Daniell J."/>
            <person name="Conrado R."/>
            <person name="Tschaplinski T.J."/>
            <person name="Giannone R.J."/>
            <person name="Hettich R.L."/>
            <person name="Karim A.S."/>
            <person name="Simpson S.D."/>
            <person name="Brown S.D."/>
            <person name="Leang C."/>
            <person name="Jewett M.C."/>
            <person name="Kopke M."/>
        </authorList>
    </citation>
    <scope>NUCLEOTIDE SEQUENCE</scope>
    <source>
        <strain evidence="2">DJ080</strain>
    </source>
</reference>
<dbReference type="SUPFAM" id="SSF52540">
    <property type="entry name" value="P-loop containing nucleoside triphosphate hydrolases"/>
    <property type="match status" value="1"/>
</dbReference>
<organism evidence="2 3">
    <name type="scientific">Clostridium beijerinckii</name>
    <name type="common">Clostridium MP</name>
    <dbReference type="NCBI Taxonomy" id="1520"/>
    <lineage>
        <taxon>Bacteria</taxon>
        <taxon>Bacillati</taxon>
        <taxon>Bacillota</taxon>
        <taxon>Clostridia</taxon>
        <taxon>Eubacteriales</taxon>
        <taxon>Clostridiaceae</taxon>
        <taxon>Clostridium</taxon>
    </lineage>
</organism>
<dbReference type="PANTHER" id="PTHR40072:SF1">
    <property type="entry name" value="MOLYBDOPTERIN-GUANINE DINUCLEOTIDE BIOSYNTHESIS ADAPTER PROTEIN"/>
    <property type="match status" value="1"/>
</dbReference>
<dbReference type="GO" id="GO:0005525">
    <property type="term" value="F:GTP binding"/>
    <property type="evidence" value="ECO:0007669"/>
    <property type="project" value="InterPro"/>
</dbReference>
<proteinExistence type="predicted"/>
<feature type="domain" description="Molybdopterin-guanine dinucleotide biosynthesis protein B (MobB)" evidence="1">
    <location>
        <begin position="14"/>
        <end position="149"/>
    </location>
</feature>
<protein>
    <submittedName>
        <fullName evidence="2">Molybdopterin-guanine dinucleotide biosynthesis protein B</fullName>
    </submittedName>
</protein>
<evidence type="ECO:0000313" key="2">
    <source>
        <dbReference type="EMBL" id="NRT91993.1"/>
    </source>
</evidence>
<dbReference type="InterPro" id="IPR004435">
    <property type="entry name" value="MobB_dom"/>
</dbReference>
<dbReference type="PANTHER" id="PTHR40072">
    <property type="entry name" value="MOLYBDOPTERIN-GUANINE DINUCLEOTIDE BIOSYNTHESIS ADAPTER PROTEIN-RELATED"/>
    <property type="match status" value="1"/>
</dbReference>
<dbReference type="GO" id="GO:0006777">
    <property type="term" value="P:Mo-molybdopterin cofactor biosynthetic process"/>
    <property type="evidence" value="ECO:0007669"/>
    <property type="project" value="InterPro"/>
</dbReference>
<dbReference type="AlphaFoldDB" id="A0AAX0B9U1"/>
<sequence>MENSSLNKSSELKVISIVATKSGTGKTTLIEALIPILKEKNYNIGVLKHDVHKFEIDKEGKDSYRFVKSGADKMVISSKEKIAMIEKLKEEKDLEEILELFVGMDLVIIEGYKNNGYPKIEVHRKEVDQKLLCENESLDRTKFLAVATDEKLNLNIEQLDINDVNKIAEFIEDKVIFKVRKGEINNGKNIKMQSF</sequence>
<comment type="caution">
    <text evidence="2">The sequence shown here is derived from an EMBL/GenBank/DDBJ whole genome shotgun (WGS) entry which is preliminary data.</text>
</comment>